<reference evidence="14" key="1">
    <citation type="submission" date="2020-07" db="EMBL/GenBank/DDBJ databases">
        <authorList>
            <person name="Nieuwenhuis M."/>
            <person name="Van De Peppel L.J.J."/>
        </authorList>
    </citation>
    <scope>NUCLEOTIDE SEQUENCE</scope>
    <source>
        <strain evidence="14">AP01</strain>
        <tissue evidence="14">Mycelium</tissue>
    </source>
</reference>
<dbReference type="InterPro" id="IPR032880">
    <property type="entry name" value="CSC1/OSCA1-like_N"/>
</dbReference>
<evidence type="ECO:0008006" key="16">
    <source>
        <dbReference type="Google" id="ProtNLM"/>
    </source>
</evidence>
<sequence>MMARIFLPIWIVSWAVLLPVTSVNTRVGRNSGLDIFVFGNISPDKQSRYAAQLILVYFFTFWIFYNIKLEMRDFILKRQQHLVNPVHAKSVQANTLLVTGIPKNYLSSEALYKVFNDLPGGVKKIWINRDLKELPDIYDRRTNACNKLESAETALMNTAAKLRLEEIKKNQKSGANADVEASPPTIDSVIVPKEKRPTHRLGFLPFTGQKVDTIEWAREEIRICTELLEEGRSVIENDGKGEKDRSEEVEEQSSVDGSSEDVSGKGKGTKKKSYPPLNSAFVTFHKQIAAHLAMQVLTHHEPYRMSEFSRPAPSSTLRDCRVDHPLGLPWFATPHSRRTLELIRLSLVAFVGVISNIYGLCESTSWLAWICRLPPVVVGIISGILPPVLLAVLMMLLPIFLRLLARFEGIPKYTGLELSLMTRFFIFQVVHSFLIVTLSSGIIKALPGLLKDPSSIPGLLAQNLPSASTFFLTYITLQGLSGVAGGFLQIVPLIIYYVKLFILGSTPRAVYNIKYGLRNVAWGTTFPGITLLVVIALGYSIISPIINGLACATFFLFYQLYKYLFLWQFGQPSTSDTGGLFFPKAIQHIFVGLYVQQVCLTALFFLARNAERKASAIPQGALMVVLIVITAGFNIIINNSYGPLLHALPLSLKDRTYGGTPATELPPDADETSPSAGQSSAVADSSIEITPRDVKDSVGLKSTGKAKAEEDYGFAHPAVSRPQRTVWLPRDTLGLAEEEERGCREAGVDVSIEDAQMDDKGKVDISGSPPDLITEE</sequence>
<feature type="region of interest" description="Disordered" evidence="7">
    <location>
        <begin position="171"/>
        <end position="192"/>
    </location>
</feature>
<feature type="compositionally biased region" description="Basic and acidic residues" evidence="7">
    <location>
        <begin position="235"/>
        <end position="246"/>
    </location>
</feature>
<dbReference type="GO" id="GO:0005886">
    <property type="term" value="C:plasma membrane"/>
    <property type="evidence" value="ECO:0007669"/>
    <property type="project" value="TreeGrafter"/>
</dbReference>
<evidence type="ECO:0000256" key="9">
    <source>
        <dbReference type="SAM" id="SignalP"/>
    </source>
</evidence>
<evidence type="ECO:0000256" key="1">
    <source>
        <dbReference type="ARBA" id="ARBA00004141"/>
    </source>
</evidence>
<feature type="transmembrane region" description="Helical" evidence="8">
    <location>
        <begin position="49"/>
        <end position="67"/>
    </location>
</feature>
<evidence type="ECO:0000256" key="8">
    <source>
        <dbReference type="SAM" id="Phobius"/>
    </source>
</evidence>
<feature type="compositionally biased region" description="Polar residues" evidence="7">
    <location>
        <begin position="672"/>
        <end position="683"/>
    </location>
</feature>
<feature type="chain" id="PRO_5040161663" description="DUF221-domain-containing protein" evidence="9">
    <location>
        <begin position="23"/>
        <end position="776"/>
    </location>
</feature>
<gene>
    <name evidence="14" type="ORF">DXG03_002435</name>
</gene>
<dbReference type="Pfam" id="PF14703">
    <property type="entry name" value="PHM7_cyt"/>
    <property type="match status" value="1"/>
</dbReference>
<evidence type="ECO:0000256" key="7">
    <source>
        <dbReference type="SAM" id="MobiDB-lite"/>
    </source>
</evidence>
<evidence type="ECO:0000259" key="13">
    <source>
        <dbReference type="Pfam" id="PF14703"/>
    </source>
</evidence>
<dbReference type="Pfam" id="PF13967">
    <property type="entry name" value="RSN1_TM"/>
    <property type="match status" value="1"/>
</dbReference>
<evidence type="ECO:0000313" key="14">
    <source>
        <dbReference type="EMBL" id="KAG5646753.1"/>
    </source>
</evidence>
<evidence type="ECO:0000256" key="3">
    <source>
        <dbReference type="ARBA" id="ARBA00022448"/>
    </source>
</evidence>
<feature type="domain" description="10TM putative phosphate transporter extracellular tail" evidence="11">
    <location>
        <begin position="707"/>
        <end position="771"/>
    </location>
</feature>
<dbReference type="InterPro" id="IPR003864">
    <property type="entry name" value="CSC1/OSCA1-like_7TM"/>
</dbReference>
<evidence type="ECO:0000256" key="6">
    <source>
        <dbReference type="ARBA" id="ARBA00023136"/>
    </source>
</evidence>
<evidence type="ECO:0000259" key="10">
    <source>
        <dbReference type="Pfam" id="PF02714"/>
    </source>
</evidence>
<dbReference type="PANTHER" id="PTHR13018">
    <property type="entry name" value="PROBABLE MEMBRANE PROTEIN DUF221-RELATED"/>
    <property type="match status" value="1"/>
</dbReference>
<dbReference type="OrthoDB" id="1076608at2759"/>
<feature type="transmembrane region" description="Helical" evidence="8">
    <location>
        <begin position="342"/>
        <end position="360"/>
    </location>
</feature>
<dbReference type="Pfam" id="PF02714">
    <property type="entry name" value="RSN1_7TM"/>
    <property type="match status" value="1"/>
</dbReference>
<dbReference type="GO" id="GO:0005227">
    <property type="term" value="F:calcium-activated cation channel activity"/>
    <property type="evidence" value="ECO:0007669"/>
    <property type="project" value="InterPro"/>
</dbReference>
<dbReference type="Pfam" id="PF12621">
    <property type="entry name" value="PHM7_ext"/>
    <property type="match status" value="1"/>
</dbReference>
<evidence type="ECO:0000259" key="11">
    <source>
        <dbReference type="Pfam" id="PF12621"/>
    </source>
</evidence>
<feature type="transmembrane region" description="Helical" evidence="8">
    <location>
        <begin position="585"/>
        <end position="607"/>
    </location>
</feature>
<dbReference type="InterPro" id="IPR027815">
    <property type="entry name" value="CSC1/OSCA1-like_cyt"/>
</dbReference>
<feature type="signal peptide" evidence="9">
    <location>
        <begin position="1"/>
        <end position="22"/>
    </location>
</feature>
<evidence type="ECO:0000256" key="4">
    <source>
        <dbReference type="ARBA" id="ARBA00022692"/>
    </source>
</evidence>
<keyword evidence="15" id="KW-1185">Reference proteome</keyword>
<evidence type="ECO:0000259" key="12">
    <source>
        <dbReference type="Pfam" id="PF13967"/>
    </source>
</evidence>
<dbReference type="AlphaFoldDB" id="A0A9P7KDP1"/>
<feature type="region of interest" description="Disordered" evidence="7">
    <location>
        <begin position="757"/>
        <end position="776"/>
    </location>
</feature>
<evidence type="ECO:0000313" key="15">
    <source>
        <dbReference type="Proteomes" id="UP000775547"/>
    </source>
</evidence>
<keyword evidence="6 8" id="KW-0472">Membrane</keyword>
<comment type="subcellular location">
    <subcellularLocation>
        <location evidence="1">Membrane</location>
        <topology evidence="1">Multi-pass membrane protein</topology>
    </subcellularLocation>
</comment>
<organism evidence="14 15">
    <name type="scientific">Asterophora parasitica</name>
    <dbReference type="NCBI Taxonomy" id="117018"/>
    <lineage>
        <taxon>Eukaryota</taxon>
        <taxon>Fungi</taxon>
        <taxon>Dikarya</taxon>
        <taxon>Basidiomycota</taxon>
        <taxon>Agaricomycotina</taxon>
        <taxon>Agaricomycetes</taxon>
        <taxon>Agaricomycetidae</taxon>
        <taxon>Agaricales</taxon>
        <taxon>Tricholomatineae</taxon>
        <taxon>Lyophyllaceae</taxon>
        <taxon>Asterophora</taxon>
    </lineage>
</organism>
<feature type="transmembrane region" description="Helical" evidence="8">
    <location>
        <begin position="545"/>
        <end position="564"/>
    </location>
</feature>
<feature type="domain" description="CSC1/OSCA1-like 7TM region" evidence="10">
    <location>
        <begin position="347"/>
        <end position="604"/>
    </location>
</feature>
<feature type="transmembrane region" description="Helical" evidence="8">
    <location>
        <begin position="519"/>
        <end position="539"/>
    </location>
</feature>
<feature type="transmembrane region" description="Helical" evidence="8">
    <location>
        <begin position="619"/>
        <end position="637"/>
    </location>
</feature>
<proteinExistence type="inferred from homology"/>
<feature type="domain" description="CSC1/OSCA1-like cytosolic" evidence="13">
    <location>
        <begin position="94"/>
        <end position="237"/>
    </location>
</feature>
<feature type="transmembrane region" description="Helical" evidence="8">
    <location>
        <begin position="425"/>
        <end position="450"/>
    </location>
</feature>
<evidence type="ECO:0000256" key="5">
    <source>
        <dbReference type="ARBA" id="ARBA00022989"/>
    </source>
</evidence>
<dbReference type="Proteomes" id="UP000775547">
    <property type="component" value="Unassembled WGS sequence"/>
</dbReference>
<name>A0A9P7KDP1_9AGAR</name>
<dbReference type="PANTHER" id="PTHR13018:SF143">
    <property type="entry name" value="CSC1_OSCA1-LIKE 7TM REGION DOMAIN-CONTAINING PROTEIN"/>
    <property type="match status" value="1"/>
</dbReference>
<keyword evidence="4 8" id="KW-0812">Transmembrane</keyword>
<keyword evidence="9" id="KW-0732">Signal</keyword>
<protein>
    <recommendedName>
        <fullName evidence="16">DUF221-domain-containing protein</fullName>
    </recommendedName>
</protein>
<comment type="similarity">
    <text evidence="2">Belongs to the CSC1 (TC 1.A.17) family.</text>
</comment>
<keyword evidence="5 8" id="KW-1133">Transmembrane helix</keyword>
<feature type="domain" description="CSC1/OSCA1-like N-terminal transmembrane" evidence="12">
    <location>
        <begin position="1"/>
        <end position="67"/>
    </location>
</feature>
<dbReference type="InterPro" id="IPR022257">
    <property type="entry name" value="PHM7_ext"/>
</dbReference>
<keyword evidence="3" id="KW-0813">Transport</keyword>
<comment type="caution">
    <text evidence="14">The sequence shown here is derived from an EMBL/GenBank/DDBJ whole genome shotgun (WGS) entry which is preliminary data.</text>
</comment>
<feature type="transmembrane region" description="Helical" evidence="8">
    <location>
        <begin position="470"/>
        <end position="498"/>
    </location>
</feature>
<reference evidence="14" key="2">
    <citation type="submission" date="2021-10" db="EMBL/GenBank/DDBJ databases">
        <title>Phylogenomics reveals ancestral predisposition of the termite-cultivated fungus Termitomyces towards a domesticated lifestyle.</title>
        <authorList>
            <person name="Auxier B."/>
            <person name="Grum-Grzhimaylo A."/>
            <person name="Cardenas M.E."/>
            <person name="Lodge J.D."/>
            <person name="Laessoe T."/>
            <person name="Pedersen O."/>
            <person name="Smith M.E."/>
            <person name="Kuyper T.W."/>
            <person name="Franco-Molano E.A."/>
            <person name="Baroni T.J."/>
            <person name="Aanen D.K."/>
        </authorList>
    </citation>
    <scope>NUCLEOTIDE SEQUENCE</scope>
    <source>
        <strain evidence="14">AP01</strain>
        <tissue evidence="14">Mycelium</tissue>
    </source>
</reference>
<evidence type="ECO:0000256" key="2">
    <source>
        <dbReference type="ARBA" id="ARBA00007779"/>
    </source>
</evidence>
<feature type="region of interest" description="Disordered" evidence="7">
    <location>
        <begin position="659"/>
        <end position="688"/>
    </location>
</feature>
<dbReference type="InterPro" id="IPR045122">
    <property type="entry name" value="Csc1-like"/>
</dbReference>
<dbReference type="EMBL" id="JABCKV010000017">
    <property type="protein sequence ID" value="KAG5646753.1"/>
    <property type="molecule type" value="Genomic_DNA"/>
</dbReference>
<feature type="transmembrane region" description="Helical" evidence="8">
    <location>
        <begin position="380"/>
        <end position="404"/>
    </location>
</feature>
<feature type="region of interest" description="Disordered" evidence="7">
    <location>
        <begin position="235"/>
        <end position="272"/>
    </location>
</feature>
<accession>A0A9P7KDP1</accession>